<dbReference type="PROSITE" id="PS51743">
    <property type="entry name" value="ALPHAVIRUS_MT"/>
    <property type="match status" value="1"/>
</dbReference>
<evidence type="ECO:0000256" key="1">
    <source>
        <dbReference type="ARBA" id="ARBA00022484"/>
    </source>
</evidence>
<accession>A0A5B8GAX5</accession>
<evidence type="ECO:0000256" key="6">
    <source>
        <dbReference type="ARBA" id="ARBA00022840"/>
    </source>
</evidence>
<evidence type="ECO:0000256" key="7">
    <source>
        <dbReference type="ARBA" id="ARBA00022953"/>
    </source>
</evidence>
<dbReference type="GO" id="GO:0005524">
    <property type="term" value="F:ATP binding"/>
    <property type="evidence" value="ECO:0007669"/>
    <property type="project" value="UniProtKB-KW"/>
</dbReference>
<dbReference type="GO" id="GO:0008174">
    <property type="term" value="F:mRNA methyltransferase activity"/>
    <property type="evidence" value="ECO:0007669"/>
    <property type="project" value="UniProtKB-UniRule"/>
</dbReference>
<dbReference type="CDD" id="cd23255">
    <property type="entry name" value="Endornaviridae_RdRp"/>
    <property type="match status" value="1"/>
</dbReference>
<evidence type="ECO:0000256" key="8">
    <source>
        <dbReference type="ARBA" id="ARBA00047984"/>
    </source>
</evidence>
<dbReference type="InterPro" id="IPR001788">
    <property type="entry name" value="RNA-dep_RNA_pol_alsuvir"/>
</dbReference>
<dbReference type="SUPFAM" id="SSF56672">
    <property type="entry name" value="DNA/RNA polymerases"/>
    <property type="match status" value="1"/>
</dbReference>
<dbReference type="Pfam" id="PF00978">
    <property type="entry name" value="RdRP_2"/>
    <property type="match status" value="1"/>
</dbReference>
<dbReference type="EMBL" id="MK393903">
    <property type="protein sequence ID" value="QDW65432.1"/>
    <property type="molecule type" value="Genomic_RNA"/>
</dbReference>
<evidence type="ECO:0000256" key="3">
    <source>
        <dbReference type="ARBA" id="ARBA00022695"/>
    </source>
</evidence>
<reference evidence="13" key="1">
    <citation type="journal article" date="2019" name="Front. Cell. Infect. Microbiol.">
        <title>Extreme Diversity of Mycoviruses Present in Isolates of Rhizoctonia solani AG2-2 LP From Zoysia japonica From Brazil.</title>
        <authorList>
            <person name="Picarelli M.A.S.C."/>
            <person name="Forgia M."/>
            <person name="Rivas E.B."/>
            <person name="Nerva L."/>
            <person name="Chiapello M."/>
            <person name="Turina M."/>
            <person name="Colariccio A."/>
        </authorList>
    </citation>
    <scope>NUCLEOTIDE SEQUENCE</scope>
    <source>
        <strain evidence="13">Endorna2</strain>
    </source>
</reference>
<dbReference type="GO" id="GO:0039694">
    <property type="term" value="P:viral RNA genome replication"/>
    <property type="evidence" value="ECO:0007669"/>
    <property type="project" value="InterPro"/>
</dbReference>
<dbReference type="GO" id="GO:0003968">
    <property type="term" value="F:RNA-directed RNA polymerase activity"/>
    <property type="evidence" value="ECO:0007669"/>
    <property type="project" value="UniProtKB-KW"/>
</dbReference>
<dbReference type="Pfam" id="PF01660">
    <property type="entry name" value="Vmethyltransf"/>
    <property type="match status" value="1"/>
</dbReference>
<dbReference type="GO" id="GO:0003723">
    <property type="term" value="F:RNA binding"/>
    <property type="evidence" value="ECO:0007669"/>
    <property type="project" value="InterPro"/>
</dbReference>
<dbReference type="GO" id="GO:0016556">
    <property type="term" value="P:mRNA modification"/>
    <property type="evidence" value="ECO:0007669"/>
    <property type="project" value="InterPro"/>
</dbReference>
<evidence type="ECO:0000256" key="4">
    <source>
        <dbReference type="ARBA" id="ARBA00022741"/>
    </source>
</evidence>
<keyword evidence="3" id="KW-0548">Nucleotidyltransferase</keyword>
<sequence length="5300" mass="601209">MKTERRVQQLNSYLNIDQTRSARGQLSLCGTVSRQIEHRKTQDDLILEELQLFFHDEVDYEEVVYEPLERRVPITLGAHDHCWQSVPLTWRKSAKSPLDYTKESIEADRASAIKWQKRREEQARLKPGYVDPVGDMSDIEVKGMLKAMAKMIRVDFVRSESTFEWKDEPLWNLQVDRRPLHIVHECESDFDPDEALTYQELHDALEAELLADEEEFEIEEEEIAANDEMLTQLREERLSELRVGTKEINSFLEDNGMSGSAALQAGTDEWKTAMDHDMLAVRGILSRMRTKIHKGSAGLTDSEIKLLERDQSQYDIVAKKGLPNEHALFATSRKLAMELMIKLAGKRPVLDIGGDPTMHKYAKERTHIMRPILDAQDVARQLTKPNFENELVTICNHSVGACTCDIKGHFPVLVDSIYDIEPTALFSFMHHNDIDSFAYCHSFRQVDFSKAHGSLADGKAVFKKFGNELVTALPGESVSYVNNFQLTEAWVNCDVFLAHNTWRVYNVMNCGTHVIRLAVRTPYDIKFYSNALVTKRSETIKIKVPVLDNHVVSKLKWVEKELDSQLLRTLLDRNMNASLTLNTLLEFSHSVALTKVSLHDRSYSLLRLDHEQCLYSSWVVYLYAKRRIGWLNEIVHGQEDKDSMNFLLSSLINVGLPALQDLLIPQLPDLGVGDILKTLKQLIDRSILSTDNPEFKVLWDNLDDLRGSTTVKPLDIRLTQTSASVKCSCDLRTETDGDYICSCCSRNTNDYKCEDCKDAPRPLEEGEVDVVKMEVLEAIKLSILAELKSTDYTGPEKTDTERVPKKQIIKTRETKGPTDVQPEQIEVEKRGVDKMLRDYLREKKTYSSALTHHTPAPKKHDTSRTKVLSDNSHYHQCPNCGSYYHEEMKACDSMLRPSVAACPKCNSLSTNGLLTEEEFENPPLVGSTLQAQEIKLSHNEELPEDLMNYAELIGHDYLQAVVQGDKFFERLLEIETRPNNTKVWFAPSGVWRFQNNKQFKVRKVNKVVNSDQLCGYYALRTVYEKTSLSALTATSRKDGNWSSLDLITYAAKEGFNLIVHTDKEVYVHTVDSGTHGTILHSETGEGHWNNGELIQLEHLPCVPVFSQSATLAEASSMCPDFDWGLNPADRLKALTPMIVTLCGDALSARDMTDRLKLENIGGQWWLSNNRRQKHDLRKGFFHLEVSEERHEIYSLLNEVTKAQLKQPLLETIDIAHDDYFNKSKILSIAARLGVWRYISSLANADKGWVNGKAESSLSATRIHIKSHKLKTLDVILVRTKSGTVERVILRATREYVVVRPLPTVGQVSLYIPKSSIGSVLRRFVAIEQCKFSGDMRSFLENNCTAYYGVFGCGKSTEMAEASTKEDVSSLAFTTGALNSLRNKNTKGQILSVEAAMSASLRPVIQIDEATGMTPLDIWLLVSDDTKAVHFYGDVGQIGLRDLDWKLQGNRTLLQAMALCKQRTTNYKTKRVGGKLGKLLQNINPKLELAEHETDYKAYSMSEMDVEQIDRIIEEENITTLFFFYEAAKNHWLKYTQLNINSITVYKVHADQGAEGKNVMVIQNPGSYSDGAIHLDPQFLWTASTRAREKLVWVSVALYTKDTSLLSILRSDANFNIPTGGAYQEFAIIDEITEKVEKHSTLNDGPEEIVDVLMKLLSHAISTSFYQEAGCSYTYTNHVLSVIVTFEDEPAYLVKLKPLEWLDMGKRVEGLEIMKFNKPVMDILNIGKVSKEDYHAVCASIEPILSGTQKLLKELDELTNLAMPLTEFLDTIGYVSEETKHLKTKMHEALDDLGYTKLFVNYDLGTICGLDKERDLHHIKWEPTELSINDVTATFTRKYGSLDQFQTNYLTKGFEVYGDADVDDLQLLSWGKCEITLPGITYYNLLTPPEKSLQPTLYHMCRSETTTEWVMLRLTPAKFDFETININSVIMNRHRQMFNLRQSELLTKLAFALQDFTGNQIPTSIVDGDCLWDGLPSDPARIIKNTLRSKGLKFNMIHEKETRLEAYFGVGFMSMKALTVWFDEDNMPVNFELHAGAKALSGAFNINGTEWLSDLLQQFKVDSVLRTITEHSTVIVDRSVEVREPIPVPDLIITDAANNMIGRLGPSSGNIPAVLGDKHGWFTPVESLDELEALDTNDHNEPAKPVLPQRTSRFVWPPPPTTPSKASVNYQTARPLEDYDTSLQDVVMGEALTQPKVVLYPVELEESMDEQSRLETQEGRLQKRAQALIEALEEVVTGQVPTEPRVILNPVDTEGPTLVPEHDQTVYSHRAFIEQVLEFIKWLRDTGLYTEETQTTEAAQQQQRTARPAPTAREYLDAHSRTVTLLSQTPILNATFRIVVRRLRQLGRSVAEMVNVGITHTQTQGASESFLASASFVMITELITNHILTSWQEAATNAPTVYYFDAKGKVKRTTGRADPEPAPDHIELLQQMHERQLVLVHPQMFFVLESKGKNNWISKLLKTNPWVGKNYKIEKVEGDRTIIQFAPDWKTKTLIRSVAMMAQMTQVCGILGLTVKYKDSTFHLTTNQGCNMFANLEVETDSGPVVTLSSMYGKIICRKATIYHEHEDLVNACEMLGIQIPFKHIHTHNPMTGQWYDNRPSHLMVHGIDLYNGLNNWAVLSDRLNALYTSWGLILYAAMVRDNRLATMLAERNDRFTTMTFARERNRERFRKIEDFATVYNLAVSAGDKYAFGFQDLSNSWFFYRSLDEATNHRDVNTKLGTALIHDHIVYILDGSYIPVAPYSDWHLVVLDLDAFVKKTYDLEIERIGALTPKIVTDLFKWAYSGRGNPFDNLIIPFDKHRTNQTTVFKHIQKYANKLNIATVKARSKVLYVTQNTTKYLMRDKYILEAANLQEQVDSTMGGDALDAIDSMLFHLADTVFRSQYTIVSSSMGAIAVTSKLNYPIIHGLSNHSIDRWGKTSRVAIPYLTSLCVTLSESSNENARIVGQWLDTELKKSYPAWQMNTNVMSTFNVISASQCGVSIPTLIDRMPNNSMCIIAFPKLGDHLTHSTMRQGSEVVVNYNDVDLQISVHPDNIKMMNELQLEGTQLKIVSDMMGHYFIEVVKTDKPTRLNKYLSDPEVHSARLVHYTLPKLDTTMVKWLEGKPMSLCDVYVPENVDNLLCLRAQRPGCTWEDQKQYARTLRQTTIYNTRRTANLYKSTSDEMLIWAAVTYLHVQHTVNPIYNISQTKFADEHRKMGLSSILYHRLKDIMGAVTMEVTSRLGLNKSWLDLAMQLNDLIEDVSGNNKIGDILLLAKKYQVRRVVHLRDITRSEDQTSWYTNGFKGQLRAPKTNRPSKLPEETNQTLLPNVAIKQTVFSEVVVISGSGVFKQTLVDIANSLELPTVECDSHFSSSRRIRAQDVAVLLKNISDRKRTLAAYDVICCADSDWATIAAAILTKKKLHVLYTMEPSLIAKRMLDDITYYTSPFEDEHINGNTERILNSLRNWIPSLDFETWPIKKTMFIESSLAHLINDETVTENMRTYESSITTGAGHGSTLTHDNAMTYSESIKLDLWDLESWISGLENSSCHITSNLISLGICLKNGIPCYVSGPIHQLPSCFTLPDTDSKRYEQRHLSSMRQLNDRPSKTHIETVIEATLSRVDRLHSGVQISSATMPNLMPIRMSIPEREDDTHSLGYDKTAGRLMSVTAAIVCLTEGPVLFNNSWLDVDEIISLVEAQRFNALVTLVVNESGHVLVMYKRQGSMSWTIKEVVEQLNSSAEADEFSWLTKFKPGMYTTTHLPVLDLRYSGEVRFKDPLEHLYSNNNQEGQTPQRVRTITNVMSTANILGSVGGPGSAVTKETTALTTALESPEVLFNTKAHDGSESEETVESERTAHDTTEPPESAPVAQEQPPVVSQQVPLTEQTTDEAENLLLEQLFDNLENEVGALVATFSSFDLADMESMKFDNGEIIKHTNHYSPSDGMCWKKAVSFLGIELPGNEDGMSPENLMSLLTRAEKTFAVKEGNVLHIFHDSTIPLTSQEYKCISLELADVAGLHWQVGVSVFRVVDADQRIGSGKVIIDVNCSKAGKGYELKGRTEGPCVDHTHAPLLDNLTSLLNNQFVKTSLFSKSHMEFNSLMTKHSTLKFRFETQTNPVMFMNMEARYDGLVSNTTGFKNLRGVLVVTHNGVFKGVALNQDSKQVIFIAHDVKSGAQMGINNSSRSNTRMIIDVRAPIGTYAKRSKINITAEVMGVADLTLPLNKQTAIFLKMPAGSRIKQIGDKANLIVAHYDNYQHHKLEGRRDEREIIEDTLERGYSVECQPAWMWPLIVKQATEYVRPQIKSGRPIITFSCKHILANTYARARNLDWDESDSLINSVSISREIVEDSVEQISHQVDVSRLLMHLSDGAEVLPVTNHYYGEEVVGHPERPYRGTYTISEPTEFTNPADVINGDHVLMSDLEPYLEVLNVKYSTEFELTKLGLYANCSESTMEYILSSSIGYQTDESSEYDIFIPIFDEYDDKGVYSFLLQVSASWFFSTHKYGEVMTGRDLEMYLCHHDSYFNRRTRYGQDKILRQAELYSIHSTLNIRVPDALEFYQPGEDFEFSNGSMGYYVKRYGEQGGRAEGENVVELQEEDRDMWFLDRGNADLSIRQVGHLAPRAIVALASGGGKTTLVKLFPLLFHDPDASVILQLIAEPEEMTMDDWRLRNEQVRRQLYADRANIAGKVLMVWHPENVPEMWSHVKMVIITIDDKSGLRMFDLNNQSLLDYCKQYPRTEHWHIQRSEVPDKLIDRFYPEYKSRDASIQAINVFNALCLEDVTYQSNVISDKPLTKLFLPYVAATATSVEVAEGVLGEPEQANIQSMDFFTTTDKTDWLEVRLPQTDMRIKSKEVFGSYGVEKKTILTKYPVWSRPVFTKVQFAVLNSITTRFGQVQVLRKRQIDCLHHIEKMKRAYFVPTCEQLISKFKKRPLKIDAKETQKWLAKRPDRNKVTNDLLEILEEGVGVHRVNAIKIHAKLESLLKEDPITMPEEQKVRLIAWQRYGLAAIYSPVFLEAKKRLKQLLKDTVIYADGYTANELSARLRQVSGTTRFFESDLAKQDRQTDNEMLDLEFHVYDMLGVSNEVLSSWRAVHRNWRWKSDLHSGYRDAMRLTGQATTALGNLIVNMAVHTDIVLENMSKIFLILMLGDDNMFLTSAFLDLIGFKRDTEELFNMEVTPDSHTTHGTFIQLIAYKTPEGTCEMAPDWVRLARRYEVTNGASESTPDNLHARAMSYCMMLGAIPEVNALVARKNWPIKPFQWYEPGQAKIAMAAKHNTTTAEIEIRLKHLINMMELDAGHEVAWEIPLPLTSKLAARQDKKIN</sequence>
<keyword evidence="4" id="KW-0547">Nucleotide-binding</keyword>
<dbReference type="InterPro" id="IPR007094">
    <property type="entry name" value="RNA-dir_pol_PSvirus"/>
</dbReference>
<evidence type="ECO:0000256" key="9">
    <source>
        <dbReference type="SAM" id="Coils"/>
    </source>
</evidence>
<proteinExistence type="predicted"/>
<feature type="compositionally biased region" description="Basic and acidic residues" evidence="10">
    <location>
        <begin position="3831"/>
        <end position="3840"/>
    </location>
</feature>
<keyword evidence="7" id="KW-0693">Viral RNA replication</keyword>
<evidence type="ECO:0000259" key="11">
    <source>
        <dbReference type="PROSITE" id="PS50507"/>
    </source>
</evidence>
<protein>
    <submittedName>
        <fullName evidence="13">Polyprotein</fullName>
    </submittedName>
</protein>
<evidence type="ECO:0000256" key="5">
    <source>
        <dbReference type="ARBA" id="ARBA00022801"/>
    </source>
</evidence>
<keyword evidence="9" id="KW-0175">Coiled coil</keyword>
<comment type="catalytic activity">
    <reaction evidence="8">
        <text>ATP + H2O = ADP + phosphate + H(+)</text>
        <dbReference type="Rhea" id="RHEA:13065"/>
        <dbReference type="ChEBI" id="CHEBI:15377"/>
        <dbReference type="ChEBI" id="CHEBI:15378"/>
        <dbReference type="ChEBI" id="CHEBI:30616"/>
        <dbReference type="ChEBI" id="CHEBI:43474"/>
        <dbReference type="ChEBI" id="CHEBI:456216"/>
        <dbReference type="EC" id="3.6.4.13"/>
    </reaction>
</comment>
<organism evidence="13">
    <name type="scientific">Rhizoctonia solani endornavirus 5</name>
    <dbReference type="NCBI Taxonomy" id="2599611"/>
    <lineage>
        <taxon>Viruses</taxon>
        <taxon>Riboviria</taxon>
        <taxon>Orthornavirae</taxon>
        <taxon>Kitrinoviricota</taxon>
        <taxon>Alsuviricetes</taxon>
        <taxon>Martellivirales</taxon>
        <taxon>Endornaviridae</taxon>
    </lineage>
</organism>
<keyword evidence="5" id="KW-0378">Hydrolase</keyword>
<feature type="region of interest" description="Disordered" evidence="10">
    <location>
        <begin position="3819"/>
        <end position="3856"/>
    </location>
</feature>
<evidence type="ECO:0000313" key="13">
    <source>
        <dbReference type="EMBL" id="QDW65432.1"/>
    </source>
</evidence>
<keyword evidence="2" id="KW-0808">Transferase</keyword>
<dbReference type="PROSITE" id="PS50507">
    <property type="entry name" value="RDRP_SSRNA_POS"/>
    <property type="match status" value="1"/>
</dbReference>
<dbReference type="GO" id="GO:0016787">
    <property type="term" value="F:hydrolase activity"/>
    <property type="evidence" value="ECO:0007669"/>
    <property type="project" value="UniProtKB-KW"/>
</dbReference>
<dbReference type="InterPro" id="IPR043502">
    <property type="entry name" value="DNA/RNA_pol_sf"/>
</dbReference>
<evidence type="ECO:0000259" key="12">
    <source>
        <dbReference type="PROSITE" id="PS51743"/>
    </source>
</evidence>
<dbReference type="GO" id="GO:0003724">
    <property type="term" value="F:RNA helicase activity"/>
    <property type="evidence" value="ECO:0007669"/>
    <property type="project" value="UniProtKB-EC"/>
</dbReference>
<evidence type="ECO:0000256" key="10">
    <source>
        <dbReference type="SAM" id="MobiDB-lite"/>
    </source>
</evidence>
<dbReference type="Pfam" id="PF01443">
    <property type="entry name" value="Viral_helicase1"/>
    <property type="match status" value="1"/>
</dbReference>
<dbReference type="GO" id="GO:0006396">
    <property type="term" value="P:RNA processing"/>
    <property type="evidence" value="ECO:0007669"/>
    <property type="project" value="InterPro"/>
</dbReference>
<keyword evidence="1" id="KW-0696">RNA-directed RNA polymerase</keyword>
<dbReference type="GO" id="GO:0006351">
    <property type="term" value="P:DNA-templated transcription"/>
    <property type="evidence" value="ECO:0007669"/>
    <property type="project" value="InterPro"/>
</dbReference>
<feature type="domain" description="RdRp catalytic" evidence="11">
    <location>
        <begin position="5029"/>
        <end position="5142"/>
    </location>
</feature>
<dbReference type="InterPro" id="IPR002588">
    <property type="entry name" value="Alphavirus-like_MT_dom"/>
</dbReference>
<feature type="compositionally biased region" description="Low complexity" evidence="10">
    <location>
        <begin position="3846"/>
        <end position="3856"/>
    </location>
</feature>
<feature type="domain" description="Alphavirus-like MT" evidence="12">
    <location>
        <begin position="317"/>
        <end position="491"/>
    </location>
</feature>
<feature type="coiled-coil region" evidence="9">
    <location>
        <begin position="202"/>
        <end position="236"/>
    </location>
</feature>
<keyword evidence="6" id="KW-0067">ATP-binding</keyword>
<dbReference type="InterPro" id="IPR027351">
    <property type="entry name" value="(+)RNA_virus_helicase_core_dom"/>
</dbReference>
<name>A0A5B8GAX5_9VIRU</name>
<evidence type="ECO:0000256" key="2">
    <source>
        <dbReference type="ARBA" id="ARBA00022679"/>
    </source>
</evidence>